<dbReference type="AlphaFoldDB" id="A0A2M9BZI7"/>
<evidence type="ECO:0000259" key="2">
    <source>
        <dbReference type="PROSITE" id="PS50043"/>
    </source>
</evidence>
<dbReference type="CDD" id="cd06170">
    <property type="entry name" value="LuxR_C_like"/>
    <property type="match status" value="1"/>
</dbReference>
<sequence>MRFRPANEDSQRAWRTAAEPLPDPVGRQRPPSSDASSGVAPTVDGRSDQDQADSVDDEHLTRTITALEPRLREFILVLAVGGDVELWRPDGDIEVDDGILGEAQAAGLVTEDGTLIESVRNTILTTVAGHRVRAIQRKIVDALVVDGRLLSDRARSLARGGLVDLRIARVLEREGDRLLLVAPDHAAELYEEAIGAGADSRALAARRAQVAWAAGDLDTAGRIVDDHLADDSAPDRGRAIDVGAAVWASRGMLGRSSELYRWHGTEMAATSAAFAAVAMIGAGDRNGAAAMLASAGSSSPTVVSVAASLMAQGVRDSLEGSGVQALPTLIRASDMMTASGAVVPVPESPAALAALVAIQGGDVAVAGSVLEEALERAQGGAAARTRLLLLRGWVAMLEDRVADARAAVAEADAGDGRLTARDELLSRALAVGIARRTDAVAELTGAWRRAHDSILHVAIDLFDLLPVGELVVASARLGESDKVRYQLDEAWNLLERLGSPLLWCVPLHWASVQAAILAGEPRSLAPDAAALVRAGEHSRPAAMMSTAGRAWLDVLAGRVDAAAVDDAARGLATVGLGWDGARLAGHAAARAADRKEMSRLLACARELRRAGLDPSATDTPASDPAQLHGDGSVGRPELSSREREVAQLVLQGKNYREIGETMFISPRTVEHHMERIRHRLAATSRSEMLAQLRVVLGDEDGVL</sequence>
<dbReference type="InterPro" id="IPR000792">
    <property type="entry name" value="Tscrpt_reg_LuxR_C"/>
</dbReference>
<dbReference type="SMART" id="SM00421">
    <property type="entry name" value="HTH_LUXR"/>
    <property type="match status" value="1"/>
</dbReference>
<accession>A0A2M9BZI7</accession>
<dbReference type="GO" id="GO:0006355">
    <property type="term" value="P:regulation of DNA-templated transcription"/>
    <property type="evidence" value="ECO:0007669"/>
    <property type="project" value="InterPro"/>
</dbReference>
<comment type="caution">
    <text evidence="3">The sequence shown here is derived from an EMBL/GenBank/DDBJ whole genome shotgun (WGS) entry which is preliminary data.</text>
</comment>
<dbReference type="Gene3D" id="1.10.10.10">
    <property type="entry name" value="Winged helix-like DNA-binding domain superfamily/Winged helix DNA-binding domain"/>
    <property type="match status" value="1"/>
</dbReference>
<evidence type="ECO:0000256" key="1">
    <source>
        <dbReference type="SAM" id="MobiDB-lite"/>
    </source>
</evidence>
<keyword evidence="4" id="KW-1185">Reference proteome</keyword>
<dbReference type="PROSITE" id="PS50043">
    <property type="entry name" value="HTH_LUXR_2"/>
    <property type="match status" value="1"/>
</dbReference>
<dbReference type="Proteomes" id="UP000230161">
    <property type="component" value="Unassembled WGS sequence"/>
</dbReference>
<evidence type="ECO:0000313" key="4">
    <source>
        <dbReference type="Proteomes" id="UP000230161"/>
    </source>
</evidence>
<gene>
    <name evidence="3" type="ORF">CLV54_1160</name>
</gene>
<proteinExistence type="predicted"/>
<dbReference type="InterPro" id="IPR036388">
    <property type="entry name" value="WH-like_DNA-bd_sf"/>
</dbReference>
<organism evidence="3 4">
    <name type="scientific">Compostimonas suwonensis</name>
    <dbReference type="NCBI Taxonomy" id="1048394"/>
    <lineage>
        <taxon>Bacteria</taxon>
        <taxon>Bacillati</taxon>
        <taxon>Actinomycetota</taxon>
        <taxon>Actinomycetes</taxon>
        <taxon>Micrococcales</taxon>
        <taxon>Microbacteriaceae</taxon>
        <taxon>Compostimonas</taxon>
    </lineage>
</organism>
<evidence type="ECO:0000313" key="3">
    <source>
        <dbReference type="EMBL" id="PJJ63492.1"/>
    </source>
</evidence>
<feature type="region of interest" description="Disordered" evidence="1">
    <location>
        <begin position="1"/>
        <end position="58"/>
    </location>
</feature>
<dbReference type="InterPro" id="IPR016032">
    <property type="entry name" value="Sig_transdc_resp-reg_C-effctor"/>
</dbReference>
<dbReference type="Pfam" id="PF00196">
    <property type="entry name" value="GerE"/>
    <property type="match status" value="1"/>
</dbReference>
<dbReference type="PROSITE" id="PS00622">
    <property type="entry name" value="HTH_LUXR_1"/>
    <property type="match status" value="1"/>
</dbReference>
<feature type="region of interest" description="Disordered" evidence="1">
    <location>
        <begin position="611"/>
        <end position="642"/>
    </location>
</feature>
<name>A0A2M9BZI7_9MICO</name>
<protein>
    <submittedName>
        <fullName evidence="3">Regulatory LuxR family protein</fullName>
    </submittedName>
</protein>
<feature type="domain" description="HTH luxR-type" evidence="2">
    <location>
        <begin position="631"/>
        <end position="696"/>
    </location>
</feature>
<reference evidence="3 4" key="1">
    <citation type="submission" date="2017-11" db="EMBL/GenBank/DDBJ databases">
        <title>Genomic Encyclopedia of Archaeal and Bacterial Type Strains, Phase II (KMG-II): From Individual Species to Whole Genera.</title>
        <authorList>
            <person name="Goeker M."/>
        </authorList>
    </citation>
    <scope>NUCLEOTIDE SEQUENCE [LARGE SCALE GENOMIC DNA]</scope>
    <source>
        <strain evidence="3 4">DSM 25625</strain>
    </source>
</reference>
<dbReference type="SUPFAM" id="SSF46894">
    <property type="entry name" value="C-terminal effector domain of the bipartite response regulators"/>
    <property type="match status" value="1"/>
</dbReference>
<dbReference type="GO" id="GO:0003677">
    <property type="term" value="F:DNA binding"/>
    <property type="evidence" value="ECO:0007669"/>
    <property type="project" value="InterPro"/>
</dbReference>
<dbReference type="EMBL" id="PGFB01000002">
    <property type="protein sequence ID" value="PJJ63492.1"/>
    <property type="molecule type" value="Genomic_DNA"/>
</dbReference>
<feature type="compositionally biased region" description="Basic and acidic residues" evidence="1">
    <location>
        <begin position="1"/>
        <end position="12"/>
    </location>
</feature>
<dbReference type="PRINTS" id="PR00038">
    <property type="entry name" value="HTHLUXR"/>
</dbReference>